<evidence type="ECO:0000313" key="9">
    <source>
        <dbReference type="EMBL" id="NGX97955.1"/>
    </source>
</evidence>
<evidence type="ECO:0000259" key="8">
    <source>
        <dbReference type="Pfam" id="PF01494"/>
    </source>
</evidence>
<evidence type="ECO:0000256" key="5">
    <source>
        <dbReference type="ARBA" id="ARBA00022827"/>
    </source>
</evidence>
<dbReference type="GO" id="GO:0006744">
    <property type="term" value="P:ubiquinone biosynthetic process"/>
    <property type="evidence" value="ECO:0007669"/>
    <property type="project" value="UniProtKB-UniPathway"/>
</dbReference>
<dbReference type="GO" id="GO:0110142">
    <property type="term" value="C:ubiquinone biosynthesis complex"/>
    <property type="evidence" value="ECO:0007669"/>
    <property type="project" value="UniProtKB-ARBA"/>
</dbReference>
<dbReference type="EMBL" id="JAAMRR010001165">
    <property type="protein sequence ID" value="NGX97955.1"/>
    <property type="molecule type" value="Genomic_DNA"/>
</dbReference>
<dbReference type="FunFam" id="3.50.50.60:FF:000021">
    <property type="entry name" value="Ubiquinone biosynthesis monooxygenase COQ6"/>
    <property type="match status" value="1"/>
</dbReference>
<evidence type="ECO:0000256" key="3">
    <source>
        <dbReference type="ARBA" id="ARBA00005349"/>
    </source>
</evidence>
<evidence type="ECO:0000256" key="4">
    <source>
        <dbReference type="ARBA" id="ARBA00022630"/>
    </source>
</evidence>
<dbReference type="Pfam" id="PF01494">
    <property type="entry name" value="FAD_binding_3"/>
    <property type="match status" value="1"/>
</dbReference>
<protein>
    <submittedName>
        <fullName evidence="9">Ubiquinone biosynthesis hydroxylase</fullName>
    </submittedName>
</protein>
<feature type="domain" description="FAD-binding" evidence="8">
    <location>
        <begin position="7"/>
        <end position="341"/>
    </location>
</feature>
<dbReference type="InterPro" id="IPR010971">
    <property type="entry name" value="UbiH/COQ6"/>
</dbReference>
<dbReference type="PRINTS" id="PR00420">
    <property type="entry name" value="RNGMNOXGNASE"/>
</dbReference>
<comment type="similarity">
    <text evidence="3">Belongs to the UbiH/COQ6 family.</text>
</comment>
<dbReference type="GO" id="GO:0071949">
    <property type="term" value="F:FAD binding"/>
    <property type="evidence" value="ECO:0007669"/>
    <property type="project" value="InterPro"/>
</dbReference>
<accession>A0A7C9VNN7</accession>
<keyword evidence="7" id="KW-0503">Monooxygenase</keyword>
<keyword evidence="5" id="KW-0274">FAD</keyword>
<dbReference type="GO" id="GO:0004497">
    <property type="term" value="F:monooxygenase activity"/>
    <property type="evidence" value="ECO:0007669"/>
    <property type="project" value="UniProtKB-KW"/>
</dbReference>
<name>A0A7C9VNN7_9BRAD</name>
<dbReference type="Proteomes" id="UP000480266">
    <property type="component" value="Unassembled WGS sequence"/>
</dbReference>
<evidence type="ECO:0000313" key="10">
    <source>
        <dbReference type="Proteomes" id="UP000480266"/>
    </source>
</evidence>
<dbReference type="AlphaFoldDB" id="A0A7C9VNN7"/>
<dbReference type="InterPro" id="IPR051205">
    <property type="entry name" value="UbiH/COQ6_monooxygenase"/>
</dbReference>
<dbReference type="NCBIfam" id="TIGR01988">
    <property type="entry name" value="Ubi-OHases"/>
    <property type="match status" value="1"/>
</dbReference>
<dbReference type="PROSITE" id="PS01304">
    <property type="entry name" value="UBIH"/>
    <property type="match status" value="1"/>
</dbReference>
<keyword evidence="10" id="KW-1185">Reference proteome</keyword>
<keyword evidence="9" id="KW-0830">Ubiquinone</keyword>
<proteinExistence type="inferred from homology"/>
<dbReference type="PANTHER" id="PTHR43876:SF7">
    <property type="entry name" value="UBIQUINONE BIOSYNTHESIS MONOOXYGENASE COQ6, MITOCHONDRIAL"/>
    <property type="match status" value="1"/>
</dbReference>
<dbReference type="InterPro" id="IPR036188">
    <property type="entry name" value="FAD/NAD-bd_sf"/>
</dbReference>
<keyword evidence="6" id="KW-0560">Oxidoreductase</keyword>
<comment type="caution">
    <text evidence="9">The sequence shown here is derived from an EMBL/GenBank/DDBJ whole genome shotgun (WGS) entry which is preliminary data.</text>
</comment>
<evidence type="ECO:0000256" key="6">
    <source>
        <dbReference type="ARBA" id="ARBA00023002"/>
    </source>
</evidence>
<evidence type="ECO:0000256" key="1">
    <source>
        <dbReference type="ARBA" id="ARBA00001974"/>
    </source>
</evidence>
<dbReference type="InterPro" id="IPR002938">
    <property type="entry name" value="FAD-bd"/>
</dbReference>
<keyword evidence="4" id="KW-0285">Flavoprotein</keyword>
<dbReference type="PANTHER" id="PTHR43876">
    <property type="entry name" value="UBIQUINONE BIOSYNTHESIS MONOOXYGENASE COQ6, MITOCHONDRIAL"/>
    <property type="match status" value="1"/>
</dbReference>
<dbReference type="Gene3D" id="3.50.50.60">
    <property type="entry name" value="FAD/NAD(P)-binding domain"/>
    <property type="match status" value="2"/>
</dbReference>
<evidence type="ECO:0000256" key="7">
    <source>
        <dbReference type="ARBA" id="ARBA00023033"/>
    </source>
</evidence>
<organism evidence="9 10">
    <name type="scientific">Candidatus Afipia apatlaquensis</name>
    <dbReference type="NCBI Taxonomy" id="2712852"/>
    <lineage>
        <taxon>Bacteria</taxon>
        <taxon>Pseudomonadati</taxon>
        <taxon>Pseudomonadota</taxon>
        <taxon>Alphaproteobacteria</taxon>
        <taxon>Hyphomicrobiales</taxon>
        <taxon>Nitrobacteraceae</taxon>
        <taxon>Afipia</taxon>
    </lineage>
</organism>
<reference evidence="9" key="1">
    <citation type="submission" date="2020-02" db="EMBL/GenBank/DDBJ databases">
        <title>Draft genome sequence of Candidatus Afipia apatlaquensis IBT-C3, a potential strain for decolorization of textile dyes.</title>
        <authorList>
            <person name="Sanchez-Reyes A."/>
            <person name="Breton-Deval L."/>
            <person name="Mangelson H."/>
            <person name="Sanchez-Flores A."/>
        </authorList>
    </citation>
    <scope>NUCLEOTIDE SEQUENCE [LARGE SCALE GENOMIC DNA]</scope>
    <source>
        <strain evidence="9">IBT-C3</strain>
    </source>
</reference>
<dbReference type="GO" id="GO:0016705">
    <property type="term" value="F:oxidoreductase activity, acting on paired donors, with incorporation or reduction of molecular oxygen"/>
    <property type="evidence" value="ECO:0007669"/>
    <property type="project" value="InterPro"/>
</dbReference>
<dbReference type="NCBIfam" id="NF005599">
    <property type="entry name" value="PRK07333.1"/>
    <property type="match status" value="1"/>
</dbReference>
<dbReference type="UniPathway" id="UPA00232"/>
<comment type="pathway">
    <text evidence="2">Cofactor biosynthesis; ubiquinone biosynthesis.</text>
</comment>
<gene>
    <name evidence="9" type="ORF">G4V63_22925</name>
</gene>
<dbReference type="InterPro" id="IPR018168">
    <property type="entry name" value="Ubi_Hdrlase_CS"/>
</dbReference>
<dbReference type="SUPFAM" id="SSF51905">
    <property type="entry name" value="FAD/NAD(P)-binding domain"/>
    <property type="match status" value="1"/>
</dbReference>
<evidence type="ECO:0000256" key="2">
    <source>
        <dbReference type="ARBA" id="ARBA00004749"/>
    </source>
</evidence>
<sequence length="406" mass="43720">MSSQRSIVIGGGAFAGLGLALALRQGLGPDIPIIVADPAFAMRPSRDPRASAIVAACRRLFEVVGVWDQVAESAQPILDMVVTDSNLEDATRPVFLTFGGEVEPGEPFAHMVENRHLINALATRAEAEGVELSAVAVSSYDSNAEGTRVTLSDGRIIDASLLVAADGAKSKLRERAGIATHGWDYDQSGIVVTVGHERDHGGRAEEHFLPAGPFAILPLKNNRSSLVWTESRREAARIIELRDNEFQAELERRFGLHLGEVKALDKPRAFPLGYFVARSFIGERLALVGDAAHVIHPIAGQGLNMGLKDAAALAEVIVDAARLGIDHGQADVLERYQRWRRFDTVAMGVATNSLNMLFSNKSALLRTVRDIGLGLVDRVPPLKSAFIRQAAGLSGEVPRLLRGEAL</sequence>
<comment type="cofactor">
    <cofactor evidence="1">
        <name>FAD</name>
        <dbReference type="ChEBI" id="CHEBI:57692"/>
    </cofactor>
</comment>